<feature type="region of interest" description="Disordered" evidence="1">
    <location>
        <begin position="144"/>
        <end position="175"/>
    </location>
</feature>
<dbReference type="SMART" id="SM00347">
    <property type="entry name" value="HTH_MARR"/>
    <property type="match status" value="1"/>
</dbReference>
<feature type="compositionally biased region" description="Polar residues" evidence="1">
    <location>
        <begin position="166"/>
        <end position="175"/>
    </location>
</feature>
<evidence type="ECO:0000313" key="4">
    <source>
        <dbReference type="Proteomes" id="UP001589894"/>
    </source>
</evidence>
<sequence>MAVDAPYAPASIRELPSWLLGRAAARGHRLVAEALAGEGMRMMHHAVLATVAERGPVSQAELGSALHVDPKDMANIVAELHRDGLIRRETDPLDRRRHSISMTPQGRARLRRTRRLGDQANAELTATLDPDERRQLVNLLTRIIARPPDPCQPDEAYSRPERDVSGQPSDQETLP</sequence>
<dbReference type="InterPro" id="IPR036390">
    <property type="entry name" value="WH_DNA-bd_sf"/>
</dbReference>
<dbReference type="RefSeq" id="WP_377337412.1">
    <property type="nucleotide sequence ID" value="NZ_JBHLUE010000005.1"/>
</dbReference>
<dbReference type="Pfam" id="PF12802">
    <property type="entry name" value="MarR_2"/>
    <property type="match status" value="1"/>
</dbReference>
<feature type="domain" description="HTH marR-type" evidence="2">
    <location>
        <begin position="1"/>
        <end position="145"/>
    </location>
</feature>
<dbReference type="SUPFAM" id="SSF46785">
    <property type="entry name" value="Winged helix' DNA-binding domain"/>
    <property type="match status" value="1"/>
</dbReference>
<evidence type="ECO:0000259" key="2">
    <source>
        <dbReference type="PROSITE" id="PS50995"/>
    </source>
</evidence>
<dbReference type="PRINTS" id="PR00598">
    <property type="entry name" value="HTHMARR"/>
</dbReference>
<reference evidence="3 4" key="1">
    <citation type="submission" date="2024-09" db="EMBL/GenBank/DDBJ databases">
        <authorList>
            <person name="Sun Q."/>
            <person name="Mori K."/>
        </authorList>
    </citation>
    <scope>NUCLEOTIDE SEQUENCE [LARGE SCALE GENOMIC DNA]</scope>
    <source>
        <strain evidence="3 4">TBRC 2205</strain>
    </source>
</reference>
<comment type="caution">
    <text evidence="3">The sequence shown here is derived from an EMBL/GenBank/DDBJ whole genome shotgun (WGS) entry which is preliminary data.</text>
</comment>
<evidence type="ECO:0000313" key="3">
    <source>
        <dbReference type="EMBL" id="MFC0564412.1"/>
    </source>
</evidence>
<dbReference type="InterPro" id="IPR000835">
    <property type="entry name" value="HTH_MarR-typ"/>
</dbReference>
<gene>
    <name evidence="3" type="ORF">ACFFHU_09715</name>
</gene>
<name>A0ABV6NVX3_9ACTN</name>
<dbReference type="InterPro" id="IPR039422">
    <property type="entry name" value="MarR/SlyA-like"/>
</dbReference>
<evidence type="ECO:0000256" key="1">
    <source>
        <dbReference type="SAM" id="MobiDB-lite"/>
    </source>
</evidence>
<dbReference type="PROSITE" id="PS50995">
    <property type="entry name" value="HTH_MARR_2"/>
    <property type="match status" value="1"/>
</dbReference>
<protein>
    <submittedName>
        <fullName evidence="3">MarR family winged helix-turn-helix transcriptional regulator</fullName>
    </submittedName>
</protein>
<keyword evidence="4" id="KW-1185">Reference proteome</keyword>
<dbReference type="InterPro" id="IPR036388">
    <property type="entry name" value="WH-like_DNA-bd_sf"/>
</dbReference>
<organism evidence="3 4">
    <name type="scientific">Plantactinospora siamensis</name>
    <dbReference type="NCBI Taxonomy" id="555372"/>
    <lineage>
        <taxon>Bacteria</taxon>
        <taxon>Bacillati</taxon>
        <taxon>Actinomycetota</taxon>
        <taxon>Actinomycetes</taxon>
        <taxon>Micromonosporales</taxon>
        <taxon>Micromonosporaceae</taxon>
        <taxon>Plantactinospora</taxon>
    </lineage>
</organism>
<dbReference type="PANTHER" id="PTHR33164">
    <property type="entry name" value="TRANSCRIPTIONAL REGULATOR, MARR FAMILY"/>
    <property type="match status" value="1"/>
</dbReference>
<dbReference type="Gene3D" id="1.10.10.10">
    <property type="entry name" value="Winged helix-like DNA-binding domain superfamily/Winged helix DNA-binding domain"/>
    <property type="match status" value="1"/>
</dbReference>
<accession>A0ABV6NVX3</accession>
<dbReference type="EMBL" id="JBHLUE010000005">
    <property type="protein sequence ID" value="MFC0564412.1"/>
    <property type="molecule type" value="Genomic_DNA"/>
</dbReference>
<proteinExistence type="predicted"/>
<dbReference type="Proteomes" id="UP001589894">
    <property type="component" value="Unassembled WGS sequence"/>
</dbReference>
<dbReference type="PANTHER" id="PTHR33164:SF43">
    <property type="entry name" value="HTH-TYPE TRANSCRIPTIONAL REPRESSOR YETL"/>
    <property type="match status" value="1"/>
</dbReference>